<dbReference type="InterPro" id="IPR053002">
    <property type="entry name" value="Metalloproteinase_M10B"/>
</dbReference>
<dbReference type="Pfam" id="PF12044">
    <property type="entry name" value="Metallopep"/>
    <property type="match status" value="1"/>
</dbReference>
<dbReference type="EMBL" id="LCWF01000188">
    <property type="protein sequence ID" value="KKY15362.1"/>
    <property type="molecule type" value="Genomic_DNA"/>
</dbReference>
<dbReference type="OrthoDB" id="74460at2759"/>
<protein>
    <submittedName>
        <fullName evidence="3">Putative zinc</fullName>
    </submittedName>
</protein>
<dbReference type="Proteomes" id="UP000053317">
    <property type="component" value="Unassembled WGS sequence"/>
</dbReference>
<evidence type="ECO:0000313" key="3">
    <source>
        <dbReference type="EMBL" id="KKY15362.1"/>
    </source>
</evidence>
<dbReference type="AlphaFoldDB" id="A0A0G2DWV2"/>
<name>A0A0G2DWV2_PHACM</name>
<dbReference type="PANTHER" id="PTHR21054">
    <property type="entry name" value="ZINC METALLOPROTEINASE-RELATED"/>
    <property type="match status" value="1"/>
</dbReference>
<feature type="compositionally biased region" description="Polar residues" evidence="1">
    <location>
        <begin position="1"/>
        <end position="10"/>
    </location>
</feature>
<dbReference type="PANTHER" id="PTHR21054:SF2">
    <property type="entry name" value="MIP04191P"/>
    <property type="match status" value="1"/>
</dbReference>
<reference evidence="3 4" key="1">
    <citation type="submission" date="2015-05" db="EMBL/GenBank/DDBJ databases">
        <title>Distinctive expansion of gene families associated with plant cell wall degradation and secondary metabolism in the genomes of grapevine trunk pathogens.</title>
        <authorList>
            <person name="Lawrence D.P."/>
            <person name="Travadon R."/>
            <person name="Rolshausen P.E."/>
            <person name="Baumgartner K."/>
        </authorList>
    </citation>
    <scope>NUCLEOTIDE SEQUENCE [LARGE SCALE GENOMIC DNA]</scope>
    <source>
        <strain evidence="3">UCRPC4</strain>
    </source>
</reference>
<comment type="caution">
    <text evidence="3">The sequence shown here is derived from an EMBL/GenBank/DDBJ whole genome shotgun (WGS) entry which is preliminary data.</text>
</comment>
<dbReference type="Pfam" id="PF01419">
    <property type="entry name" value="Jacalin"/>
    <property type="match status" value="1"/>
</dbReference>
<dbReference type="SUPFAM" id="SSF51101">
    <property type="entry name" value="Mannose-binding lectins"/>
    <property type="match status" value="1"/>
</dbReference>
<proteinExistence type="predicted"/>
<evidence type="ECO:0000256" key="1">
    <source>
        <dbReference type="SAM" id="MobiDB-lite"/>
    </source>
</evidence>
<dbReference type="PROSITE" id="PS51752">
    <property type="entry name" value="JACALIN_LECTIN"/>
    <property type="match status" value="1"/>
</dbReference>
<evidence type="ECO:0000259" key="2">
    <source>
        <dbReference type="PROSITE" id="PS51752"/>
    </source>
</evidence>
<feature type="region of interest" description="Disordered" evidence="1">
    <location>
        <begin position="1"/>
        <end position="22"/>
    </location>
</feature>
<sequence>MIPTSSSNLTMRPPLPTSPFAPRITSISDRTVVYQKLLSLSGEIGEALSRPIDGTLTINHTSDAACPPTSWPVFESTFKALVYLSPGWNNIRIDFTSPKLASKDGTSNPAHSTFIAINYLPLTNTPPLQLVMLLAKDSPGTFDAPPDRVEREGNTLDIAIRKYRMAAHLWQAFTAEQMFRNGFGRRCFRFEEEWQTGTLSARDWESNRMKNEARVHVQHKGATKNGELFTIAKDAVKQHFNPGFGQKQHVAVLLLDAHWDTAAQTIVGHAALGGGADNIQLAVFGSHALHTYPSCIEDVVPTFSDCTTWEAANIGIGAHLHEVGHLFGCPHQESGIMLRDYVRFNRTFMVREYFSSRTNQDGQLVCQKDDECAWHRLDLLRFRFHPCFRLPSDMAVNPDDSIQVWPVEDNRMIITAASGVAFIEIYPEGEGDLCHSWLEFISESKPTLSGQVSVTESELRSRLPESARGKKLRLELFSGAMGKQSVDDFGALFSKESRVDIPEMRMHEKRGGLNKLVLEPFMKQKGYRSNKLGFSDMEGTKPDEVILDASHIRSKLLTSIKVYHGFALDGIEFCYEDGESQLFGTTGGKPGGDEFCLDTRRSETLMGFYVRAGKWIDGVQLLTSQGRRSEFYGNAQGGSGHTLIPPRGYHLAGISGTVGRWVDGFQVVITRA</sequence>
<evidence type="ECO:0000313" key="4">
    <source>
        <dbReference type="Proteomes" id="UP000053317"/>
    </source>
</evidence>
<dbReference type="InterPro" id="IPR036404">
    <property type="entry name" value="Jacalin-like_lectin_dom_sf"/>
</dbReference>
<gene>
    <name evidence="3" type="ORF">UCRPC4_g06366</name>
</gene>
<reference evidence="3 4" key="2">
    <citation type="submission" date="2015-05" db="EMBL/GenBank/DDBJ databases">
        <authorList>
            <person name="Morales-Cruz A."/>
            <person name="Amrine K.C."/>
            <person name="Cantu D."/>
        </authorList>
    </citation>
    <scope>NUCLEOTIDE SEQUENCE [LARGE SCALE GENOMIC DNA]</scope>
    <source>
        <strain evidence="3">UCRPC4</strain>
    </source>
</reference>
<dbReference type="Gene3D" id="2.100.10.30">
    <property type="entry name" value="Jacalin-like lectin domain"/>
    <property type="match status" value="1"/>
</dbReference>
<dbReference type="InterPro" id="IPR021917">
    <property type="entry name" value="Unchr_Zn-peptidase-like"/>
</dbReference>
<dbReference type="GO" id="GO:0005737">
    <property type="term" value="C:cytoplasm"/>
    <property type="evidence" value="ECO:0007669"/>
    <property type="project" value="TreeGrafter"/>
</dbReference>
<keyword evidence="4" id="KW-1185">Reference proteome</keyword>
<dbReference type="InterPro" id="IPR001229">
    <property type="entry name" value="Jacalin-like_lectin_dom"/>
</dbReference>
<feature type="domain" description="Jacalin-type lectin" evidence="2">
    <location>
        <begin position="526"/>
        <end position="671"/>
    </location>
</feature>
<accession>A0A0G2DWV2</accession>
<organism evidence="3 4">
    <name type="scientific">Phaeomoniella chlamydospora</name>
    <name type="common">Phaeoacremonium chlamydosporum</name>
    <dbReference type="NCBI Taxonomy" id="158046"/>
    <lineage>
        <taxon>Eukaryota</taxon>
        <taxon>Fungi</taxon>
        <taxon>Dikarya</taxon>
        <taxon>Ascomycota</taxon>
        <taxon>Pezizomycotina</taxon>
        <taxon>Eurotiomycetes</taxon>
        <taxon>Chaetothyriomycetidae</taxon>
        <taxon>Phaeomoniellales</taxon>
        <taxon>Phaeomoniellaceae</taxon>
        <taxon>Phaeomoniella</taxon>
    </lineage>
</organism>